<gene>
    <name evidence="3" type="ORF">OUZ56_033050</name>
</gene>
<organism evidence="3 4">
    <name type="scientific">Daphnia magna</name>
    <dbReference type="NCBI Taxonomy" id="35525"/>
    <lineage>
        <taxon>Eukaryota</taxon>
        <taxon>Metazoa</taxon>
        <taxon>Ecdysozoa</taxon>
        <taxon>Arthropoda</taxon>
        <taxon>Crustacea</taxon>
        <taxon>Branchiopoda</taxon>
        <taxon>Diplostraca</taxon>
        <taxon>Cladocera</taxon>
        <taxon>Anomopoda</taxon>
        <taxon>Daphniidae</taxon>
        <taxon>Daphnia</taxon>
    </lineage>
</organism>
<proteinExistence type="predicted"/>
<keyword evidence="4" id="KW-1185">Reference proteome</keyword>
<feature type="transmembrane region" description="Helical" evidence="2">
    <location>
        <begin position="47"/>
        <end position="70"/>
    </location>
</feature>
<evidence type="ECO:0000256" key="2">
    <source>
        <dbReference type="SAM" id="Phobius"/>
    </source>
</evidence>
<evidence type="ECO:0000313" key="4">
    <source>
        <dbReference type="Proteomes" id="UP001234178"/>
    </source>
</evidence>
<dbReference type="Proteomes" id="UP001234178">
    <property type="component" value="Unassembled WGS sequence"/>
</dbReference>
<dbReference type="EMBL" id="JAOYFB010000043">
    <property type="protein sequence ID" value="KAK4045444.1"/>
    <property type="molecule type" value="Genomic_DNA"/>
</dbReference>
<name>A0ABR0BA31_9CRUS</name>
<reference evidence="3 4" key="1">
    <citation type="journal article" date="2023" name="Nucleic Acids Res.">
        <title>The hologenome of Daphnia magna reveals possible DNA methylation and microbiome-mediated evolution of the host genome.</title>
        <authorList>
            <person name="Chaturvedi A."/>
            <person name="Li X."/>
            <person name="Dhandapani V."/>
            <person name="Marshall H."/>
            <person name="Kissane S."/>
            <person name="Cuenca-Cambronero M."/>
            <person name="Asole G."/>
            <person name="Calvet F."/>
            <person name="Ruiz-Romero M."/>
            <person name="Marangio P."/>
            <person name="Guigo R."/>
            <person name="Rago D."/>
            <person name="Mirbahai L."/>
            <person name="Eastwood N."/>
            <person name="Colbourne J.K."/>
            <person name="Zhou J."/>
            <person name="Mallon E."/>
            <person name="Orsini L."/>
        </authorList>
    </citation>
    <scope>NUCLEOTIDE SEQUENCE [LARGE SCALE GENOMIC DNA]</scope>
    <source>
        <strain evidence="3">LRV0_1</strain>
    </source>
</reference>
<evidence type="ECO:0000313" key="3">
    <source>
        <dbReference type="EMBL" id="KAK4045444.1"/>
    </source>
</evidence>
<evidence type="ECO:0000256" key="1">
    <source>
        <dbReference type="SAM" id="MobiDB-lite"/>
    </source>
</evidence>
<keyword evidence="2" id="KW-1133">Transmembrane helix</keyword>
<keyword evidence="2" id="KW-0472">Membrane</keyword>
<protein>
    <submittedName>
        <fullName evidence="3">Uncharacterized protein</fullName>
    </submittedName>
</protein>
<comment type="caution">
    <text evidence="3">The sequence shown here is derived from an EMBL/GenBank/DDBJ whole genome shotgun (WGS) entry which is preliminary data.</text>
</comment>
<accession>A0ABR0BA31</accession>
<sequence length="132" mass="14503">MTVIFELKDRKLGHDLFIQNQLQVLNIVGFIPLIHKITAIFDMKGSSFSLVGVGVTVASFPTVNLTFFFVRKQGGFFRNGQLPRSRLFTSPLLLNCCAPQLSLPASERKSQGNATEEQDRTGGGTIGMKNGK</sequence>
<feature type="region of interest" description="Disordered" evidence="1">
    <location>
        <begin position="105"/>
        <end position="132"/>
    </location>
</feature>
<keyword evidence="2" id="KW-0812">Transmembrane</keyword>